<evidence type="ECO:0000313" key="1">
    <source>
        <dbReference type="EMBL" id="GFT04471.1"/>
    </source>
</evidence>
<protein>
    <submittedName>
        <fullName evidence="1">Uncharacterized protein</fullName>
    </submittedName>
</protein>
<sequence length="229" mass="27667">MSSRNNFLDSEFSRRNYFSRQSEHLDFPPERPELVKDFVPVIFEGHNKFIIPYSFLNRYTFKFVQHVILRYNSVVSEIILEGVWVCKNYEFTTFKFECADKIELLEEWKKDLIEKVDSPCKLCKFRHRNIENTKSLFEFIYPIYPSYGAYNNKEYYECVNDKPMQLWNCHIRYLMDSFDNIEITFRLSDMRLISIKNISHFNIFIKSLHGFGNPKLKVCRLKELFTTCN</sequence>
<accession>A0A8X6TG38</accession>
<dbReference type="EMBL" id="BMAW01056135">
    <property type="protein sequence ID" value="GFT04471.1"/>
    <property type="molecule type" value="Genomic_DNA"/>
</dbReference>
<keyword evidence="2" id="KW-1185">Reference proteome</keyword>
<comment type="caution">
    <text evidence="1">The sequence shown here is derived from an EMBL/GenBank/DDBJ whole genome shotgun (WGS) entry which is preliminary data.</text>
</comment>
<evidence type="ECO:0000313" key="2">
    <source>
        <dbReference type="Proteomes" id="UP000887013"/>
    </source>
</evidence>
<organism evidence="1 2">
    <name type="scientific">Nephila pilipes</name>
    <name type="common">Giant wood spider</name>
    <name type="synonym">Nephila maculata</name>
    <dbReference type="NCBI Taxonomy" id="299642"/>
    <lineage>
        <taxon>Eukaryota</taxon>
        <taxon>Metazoa</taxon>
        <taxon>Ecdysozoa</taxon>
        <taxon>Arthropoda</taxon>
        <taxon>Chelicerata</taxon>
        <taxon>Arachnida</taxon>
        <taxon>Araneae</taxon>
        <taxon>Araneomorphae</taxon>
        <taxon>Entelegynae</taxon>
        <taxon>Araneoidea</taxon>
        <taxon>Nephilidae</taxon>
        <taxon>Nephila</taxon>
    </lineage>
</organism>
<name>A0A8X6TG38_NEPPI</name>
<dbReference type="AlphaFoldDB" id="A0A8X6TG38"/>
<proteinExistence type="predicted"/>
<dbReference type="Proteomes" id="UP000887013">
    <property type="component" value="Unassembled WGS sequence"/>
</dbReference>
<gene>
    <name evidence="1" type="ORF">NPIL_286961</name>
</gene>
<reference evidence="1" key="1">
    <citation type="submission" date="2020-08" db="EMBL/GenBank/DDBJ databases">
        <title>Multicomponent nature underlies the extraordinary mechanical properties of spider dragline silk.</title>
        <authorList>
            <person name="Kono N."/>
            <person name="Nakamura H."/>
            <person name="Mori M."/>
            <person name="Yoshida Y."/>
            <person name="Ohtoshi R."/>
            <person name="Malay A.D."/>
            <person name="Moran D.A.P."/>
            <person name="Tomita M."/>
            <person name="Numata K."/>
            <person name="Arakawa K."/>
        </authorList>
    </citation>
    <scope>NUCLEOTIDE SEQUENCE</scope>
</reference>